<name>A0A814ZS78_ADIRI</name>
<evidence type="ECO:0000256" key="1">
    <source>
        <dbReference type="ARBA" id="ARBA00022723"/>
    </source>
</evidence>
<dbReference type="PRINTS" id="PR00450">
    <property type="entry name" value="RECOVERIN"/>
</dbReference>
<sequence>MFTLLPSLYIIAVHYFRQWNAPYYYEENIHAEEEETKTYRTCSIHEDNRIELATNVQSSKSMPSCDNNPVLLHDNKETLIISEQLTRSNLVKKNGYLSKSNNDEDEQLAKLKLRARKPLRSSSLLNVGRQKTYTNDLSENDIIHLMNETGFTREQILLWHSDFLRDCPDGRLSKAKFIDIYKQFYKKGQVAKFCEHAFRVFDKDGSGFIDFVEFLIAVSMTSTKDPVRKTELFFSMYDIDRNGLIDESEMRCVVESIYELMGIDVHDSTRIDMKVQEIFAKAECDQSGYLTKDQFALACKNDRYIRKLLVPNTKAPSNR</sequence>
<protein>
    <recommendedName>
        <fullName evidence="4">EF-hand domain-containing protein</fullName>
    </recommendedName>
</protein>
<dbReference type="PANTHER" id="PTHR23055:SF69">
    <property type="entry name" value="NEURONAL CALCIUM SENSOR 2"/>
    <property type="match status" value="1"/>
</dbReference>
<feature type="domain" description="EF-hand" evidence="4">
    <location>
        <begin position="189"/>
        <end position="224"/>
    </location>
</feature>
<dbReference type="OrthoDB" id="2122982at2759"/>
<dbReference type="Proteomes" id="UP000663852">
    <property type="component" value="Unassembled WGS sequence"/>
</dbReference>
<evidence type="ECO:0000256" key="2">
    <source>
        <dbReference type="ARBA" id="ARBA00022737"/>
    </source>
</evidence>
<evidence type="ECO:0000259" key="4">
    <source>
        <dbReference type="PROSITE" id="PS50222"/>
    </source>
</evidence>
<gene>
    <name evidence="5" type="ORF">EDS130_LOCUS27802</name>
</gene>
<dbReference type="InterPro" id="IPR002048">
    <property type="entry name" value="EF_hand_dom"/>
</dbReference>
<dbReference type="GO" id="GO:0005509">
    <property type="term" value="F:calcium ion binding"/>
    <property type="evidence" value="ECO:0007669"/>
    <property type="project" value="InterPro"/>
</dbReference>
<dbReference type="EMBL" id="CAJNOJ010000177">
    <property type="protein sequence ID" value="CAF1247743.1"/>
    <property type="molecule type" value="Genomic_DNA"/>
</dbReference>
<comment type="caution">
    <text evidence="5">The sequence shown here is derived from an EMBL/GenBank/DDBJ whole genome shotgun (WGS) entry which is preliminary data.</text>
</comment>
<dbReference type="SMART" id="SM00054">
    <property type="entry name" value="EFh"/>
    <property type="match status" value="3"/>
</dbReference>
<keyword evidence="1" id="KW-0479">Metal-binding</keyword>
<accession>A0A814ZS78</accession>
<dbReference type="PROSITE" id="PS00018">
    <property type="entry name" value="EF_HAND_1"/>
    <property type="match status" value="2"/>
</dbReference>
<keyword evidence="2" id="KW-0677">Repeat</keyword>
<dbReference type="PANTHER" id="PTHR23055">
    <property type="entry name" value="CALCIUM BINDING PROTEINS"/>
    <property type="match status" value="1"/>
</dbReference>
<dbReference type="PROSITE" id="PS50222">
    <property type="entry name" value="EF_HAND_2"/>
    <property type="match status" value="2"/>
</dbReference>
<dbReference type="InterPro" id="IPR028846">
    <property type="entry name" value="Recoverin"/>
</dbReference>
<keyword evidence="3" id="KW-0106">Calcium</keyword>
<dbReference type="AlphaFoldDB" id="A0A814ZS78"/>
<dbReference type="CDD" id="cd00051">
    <property type="entry name" value="EFh"/>
    <property type="match status" value="2"/>
</dbReference>
<dbReference type="SUPFAM" id="SSF47473">
    <property type="entry name" value="EF-hand"/>
    <property type="match status" value="1"/>
</dbReference>
<organism evidence="5 6">
    <name type="scientific">Adineta ricciae</name>
    <name type="common">Rotifer</name>
    <dbReference type="NCBI Taxonomy" id="249248"/>
    <lineage>
        <taxon>Eukaryota</taxon>
        <taxon>Metazoa</taxon>
        <taxon>Spiralia</taxon>
        <taxon>Gnathifera</taxon>
        <taxon>Rotifera</taxon>
        <taxon>Eurotatoria</taxon>
        <taxon>Bdelloidea</taxon>
        <taxon>Adinetida</taxon>
        <taxon>Adinetidae</taxon>
        <taxon>Adineta</taxon>
    </lineage>
</organism>
<feature type="domain" description="EF-hand" evidence="4">
    <location>
        <begin position="225"/>
        <end position="260"/>
    </location>
</feature>
<evidence type="ECO:0000313" key="5">
    <source>
        <dbReference type="EMBL" id="CAF1247743.1"/>
    </source>
</evidence>
<evidence type="ECO:0000313" key="6">
    <source>
        <dbReference type="Proteomes" id="UP000663852"/>
    </source>
</evidence>
<dbReference type="Pfam" id="PF13499">
    <property type="entry name" value="EF-hand_7"/>
    <property type="match status" value="1"/>
</dbReference>
<proteinExistence type="predicted"/>
<reference evidence="5" key="1">
    <citation type="submission" date="2021-02" db="EMBL/GenBank/DDBJ databases">
        <authorList>
            <person name="Nowell W R."/>
        </authorList>
    </citation>
    <scope>NUCLEOTIDE SEQUENCE</scope>
</reference>
<dbReference type="InterPro" id="IPR011992">
    <property type="entry name" value="EF-hand-dom_pair"/>
</dbReference>
<evidence type="ECO:0000256" key="3">
    <source>
        <dbReference type="ARBA" id="ARBA00022837"/>
    </source>
</evidence>
<dbReference type="Gene3D" id="1.10.238.10">
    <property type="entry name" value="EF-hand"/>
    <property type="match status" value="1"/>
</dbReference>
<dbReference type="InterPro" id="IPR018247">
    <property type="entry name" value="EF_Hand_1_Ca_BS"/>
</dbReference>